<keyword evidence="2" id="KW-1185">Reference proteome</keyword>
<dbReference type="Proteomes" id="UP001218218">
    <property type="component" value="Unassembled WGS sequence"/>
</dbReference>
<name>A0AAD7EIJ0_9AGAR</name>
<evidence type="ECO:0000313" key="1">
    <source>
        <dbReference type="EMBL" id="KAJ7328103.1"/>
    </source>
</evidence>
<accession>A0AAD7EIJ0</accession>
<reference evidence="1" key="1">
    <citation type="submission" date="2023-03" db="EMBL/GenBank/DDBJ databases">
        <title>Massive genome expansion in bonnet fungi (Mycena s.s.) driven by repeated elements and novel gene families across ecological guilds.</title>
        <authorList>
            <consortium name="Lawrence Berkeley National Laboratory"/>
            <person name="Harder C.B."/>
            <person name="Miyauchi S."/>
            <person name="Viragh M."/>
            <person name="Kuo A."/>
            <person name="Thoen E."/>
            <person name="Andreopoulos B."/>
            <person name="Lu D."/>
            <person name="Skrede I."/>
            <person name="Drula E."/>
            <person name="Henrissat B."/>
            <person name="Morin E."/>
            <person name="Kohler A."/>
            <person name="Barry K."/>
            <person name="LaButti K."/>
            <person name="Morin E."/>
            <person name="Salamov A."/>
            <person name="Lipzen A."/>
            <person name="Mereny Z."/>
            <person name="Hegedus B."/>
            <person name="Baldrian P."/>
            <person name="Stursova M."/>
            <person name="Weitz H."/>
            <person name="Taylor A."/>
            <person name="Grigoriev I.V."/>
            <person name="Nagy L.G."/>
            <person name="Martin F."/>
            <person name="Kauserud H."/>
        </authorList>
    </citation>
    <scope>NUCLEOTIDE SEQUENCE</scope>
    <source>
        <strain evidence="1">CBHHK002</strain>
    </source>
</reference>
<dbReference type="EMBL" id="JARIHO010000040">
    <property type="protein sequence ID" value="KAJ7328103.1"/>
    <property type="molecule type" value="Genomic_DNA"/>
</dbReference>
<dbReference type="AlphaFoldDB" id="A0AAD7EIJ0"/>
<comment type="caution">
    <text evidence="1">The sequence shown here is derived from an EMBL/GenBank/DDBJ whole genome shotgun (WGS) entry which is preliminary data.</text>
</comment>
<protein>
    <submittedName>
        <fullName evidence="1">Uncharacterized protein</fullName>
    </submittedName>
</protein>
<organism evidence="1 2">
    <name type="scientific">Mycena albidolilacea</name>
    <dbReference type="NCBI Taxonomy" id="1033008"/>
    <lineage>
        <taxon>Eukaryota</taxon>
        <taxon>Fungi</taxon>
        <taxon>Dikarya</taxon>
        <taxon>Basidiomycota</taxon>
        <taxon>Agaricomycotina</taxon>
        <taxon>Agaricomycetes</taxon>
        <taxon>Agaricomycetidae</taxon>
        <taxon>Agaricales</taxon>
        <taxon>Marasmiineae</taxon>
        <taxon>Mycenaceae</taxon>
        <taxon>Mycena</taxon>
    </lineage>
</organism>
<sequence length="203" mass="23462">MAPFPTNELEQFTLAMLEDNRVPRGCLSSLRSCLVFRASGTRLAVAVTIASVARLRTALGSTRPSFYAQLRTYPIVQPFGRDKYHPDQLTPFIRDAFTHLRRTYFDTHFARIHDRIMSMTDINKLLELHTELKSLLFGTNVTGIVVARLQQLTPGHGGLQVFRFPSTAKTLFFGFVVQAKRLLFLFAFFFRRLRIFEILWRYP</sequence>
<evidence type="ECO:0000313" key="2">
    <source>
        <dbReference type="Proteomes" id="UP001218218"/>
    </source>
</evidence>
<proteinExistence type="predicted"/>
<gene>
    <name evidence="1" type="ORF">DFH08DRAFT_967861</name>
</gene>